<dbReference type="PDB" id="5A0K">
    <property type="method" value="X-ray"/>
    <property type="resolution" value="2.50 A"/>
    <property type="chains" value="A=1-342"/>
</dbReference>
<feature type="binding site" evidence="6">
    <location>
        <position position="234"/>
    </location>
    <ligand>
        <name>Mg(2+)</name>
        <dbReference type="ChEBI" id="CHEBI:18420"/>
        <label>3</label>
    </ligand>
</feature>
<proteinExistence type="evidence at protein level"/>
<dbReference type="InterPro" id="IPR034686">
    <property type="entry name" value="Terpene_cyclase-like_2"/>
</dbReference>
<sequence>MTDTDDGGTMLPLPDFTATFPEPFPAGPHSERTEHRLLDWLEEHPLLPSAKAKAVLVNITSHGASRTFPTADADDLLLFAELLLWLTAFDDVHAEGNGVGGPAALVDRASELMLVLAGGNPPRAMSPFPAVLHDLLARFRARASAAAYHRLAASLRDTLMALVWEAHHVAKPEGVALATYLAMRPHTVFIKTITAAGEILLGYELTDTQRALAAVRNLETAVANLAGWINDLASYEREMQRGRGQPLSLPTLLHARHGGTIEEAFTRASSMCENEAAVARRGITHLAHASPNALTAHARALEDITRSFIWHTSHARYQGIRPNRGSSTSSPARSLQHHHHHH</sequence>
<dbReference type="PDBsum" id="6OH8"/>
<evidence type="ECO:0000313" key="4">
    <source>
        <dbReference type="PDB" id="5A0J"/>
    </source>
</evidence>
<dbReference type="SFLD" id="SFLDG01020">
    <property type="entry name" value="Terpene_Cyclase_Like_2"/>
    <property type="match status" value="1"/>
</dbReference>
<dbReference type="Gene3D" id="1.10.600.10">
    <property type="entry name" value="Farnesyl Diphosphate Synthase"/>
    <property type="match status" value="1"/>
</dbReference>
<feature type="binding site" evidence="6 7">
    <location>
        <position position="90"/>
    </location>
    <ligand>
        <name>Mg(2+)</name>
        <dbReference type="ChEBI" id="CHEBI:18420"/>
        <label>2</label>
    </ligand>
</feature>
<feature type="binding site" evidence="6 7">
    <location>
        <position position="165"/>
    </location>
    <ligand>
        <name>Mg(2+)</name>
        <dbReference type="ChEBI" id="CHEBI:18420"/>
        <label>2</label>
    </ligand>
</feature>
<dbReference type="EC" id="4.2.3.-" evidence="3 4"/>
<protein>
    <submittedName>
        <fullName evidence="3 4">Labdane-related diterpene synthase</fullName>
        <ecNumber evidence="3 4">4.2.3.-</ecNumber>
    </submittedName>
</protein>
<keyword evidence="6 7" id="KW-0002">3D-structure</keyword>
<dbReference type="Pfam" id="PF19086">
    <property type="entry name" value="Terpene_syn_C_2"/>
    <property type="match status" value="1"/>
</dbReference>
<feature type="binding site" evidence="6">
    <location>
        <position position="91"/>
    </location>
    <ligand>
        <name>Mg(2+)</name>
        <dbReference type="ChEBI" id="CHEBI:18420"/>
        <label>1</label>
    </ligand>
</feature>
<dbReference type="GO" id="GO:0010333">
    <property type="term" value="F:terpene synthase activity"/>
    <property type="evidence" value="ECO:0007669"/>
    <property type="project" value="InterPro"/>
</dbReference>
<dbReference type="PDBsum" id="6OH7"/>
<feature type="binding site" evidence="6">
    <location>
        <position position="238"/>
    </location>
    <ligand>
        <name>Mg(2+)</name>
        <dbReference type="ChEBI" id="CHEBI:18420"/>
        <label>3</label>
    </ligand>
</feature>
<dbReference type="PDB" id="6OH6">
    <property type="method" value="X-ray"/>
    <property type="resolution" value="2.07 A"/>
    <property type="chains" value="A=1-342"/>
</dbReference>
<dbReference type="GO" id="GO:0046872">
    <property type="term" value="F:metal ion binding"/>
    <property type="evidence" value="ECO:0007669"/>
    <property type="project" value="UniProtKB-KW"/>
</dbReference>
<evidence type="ECO:0000256" key="2">
    <source>
        <dbReference type="SAM" id="MobiDB-lite"/>
    </source>
</evidence>
<dbReference type="InterPro" id="IPR008949">
    <property type="entry name" value="Isoprenoid_synthase_dom_sf"/>
</dbReference>
<feature type="binding site" evidence="6">
    <location>
        <position position="95"/>
    </location>
    <ligand>
        <name>Mg(2+)</name>
        <dbReference type="ChEBI" id="CHEBI:18420"/>
        <label>1</label>
    </ligand>
</feature>
<name>A0A158RFK9_STRSQ</name>
<evidence type="ECO:0007829" key="7">
    <source>
        <dbReference type="PDB" id="6OH7"/>
    </source>
</evidence>
<feature type="binding site" evidence="6 7">
    <location>
        <position position="95"/>
    </location>
    <ligand>
        <name>Mg(2+)</name>
        <dbReference type="ChEBI" id="CHEBI:18420"/>
        <label>2</label>
    </ligand>
</feature>
<dbReference type="PDB" id="5A0J">
    <property type="method" value="X-ray"/>
    <property type="resolution" value="2.36 A"/>
    <property type="chains" value="A=1-342"/>
</dbReference>
<evidence type="ECO:0007829" key="6">
    <source>
        <dbReference type="PDB" id="6OH6"/>
    </source>
</evidence>
<keyword evidence="1" id="KW-0456">Lyase</keyword>
<evidence type="ECO:0000313" key="3">
    <source>
        <dbReference type="PDB" id="5A0I"/>
    </source>
</evidence>
<reference evidence="3 4" key="1">
    <citation type="submission" date="2015-04" db="PDB data bank">
        <title>Crystallographic Structure of a Bacterial Class I Labdane-Related Diterpene Synthase.</title>
        <authorList>
            <person name="Centeno-Leija S."/>
            <person name="Sanchez S."/>
            <person name="Rudino-Pinera E."/>
            <person name="Serrano-Posada H."/>
        </authorList>
    </citation>
    <scope>X-RAY CRYSTALLOGRAPHY (2.50 ANGSTROMS)</scope>
    <source>
        <strain evidence="3 4">K155</strain>
    </source>
</reference>
<keyword evidence="6 7" id="KW-0479">Metal-binding</keyword>
<dbReference type="SUPFAM" id="SSF48576">
    <property type="entry name" value="Terpenoid synthases"/>
    <property type="match status" value="1"/>
</dbReference>
<feature type="binding site" evidence="6">
    <location>
        <position position="230"/>
    </location>
    <ligand>
        <name>Mg(2+)</name>
        <dbReference type="ChEBI" id="CHEBI:18420"/>
        <label>3</label>
    </ligand>
</feature>
<dbReference type="SMR" id="A0A158RFK9"/>
<feature type="compositionally biased region" description="Polar residues" evidence="2">
    <location>
        <begin position="324"/>
        <end position="333"/>
    </location>
</feature>
<dbReference type="AlphaFoldDB" id="A0A158RFK9"/>
<accession>A0A158RFK9</accession>
<dbReference type="PDB" id="5A0I">
    <property type="method" value="X-ray"/>
    <property type="resolution" value="2.57 A"/>
    <property type="chains" value="A/B=1-342"/>
</dbReference>
<evidence type="ECO:0000256" key="1">
    <source>
        <dbReference type="ARBA" id="ARBA00023239"/>
    </source>
</evidence>
<organism evidence="5">
    <name type="scientific">Streptomyces sp</name>
    <dbReference type="NCBI Taxonomy" id="1931"/>
    <lineage>
        <taxon>Bacteria</taxon>
        <taxon>Bacillati</taxon>
        <taxon>Actinomycetota</taxon>
        <taxon>Actinomycetes</taxon>
        <taxon>Kitasatosporales</taxon>
        <taxon>Streptomycetaceae</taxon>
        <taxon>Streptomyces</taxon>
    </lineage>
</organism>
<feature type="binding site" evidence="6">
    <location>
        <position position="90"/>
    </location>
    <ligand>
        <name>Mg(2+)</name>
        <dbReference type="ChEBI" id="CHEBI:18420"/>
        <label>1</label>
    </ligand>
</feature>
<dbReference type="PDB" id="6OH8">
    <property type="method" value="X-ray"/>
    <property type="resolution" value="2.17 A"/>
    <property type="chains" value="A/B=1-342"/>
</dbReference>
<dbReference type="PDBsum" id="6OH6"/>
<evidence type="ECO:0000313" key="5">
    <source>
        <dbReference type="PDB" id="5A0K"/>
    </source>
</evidence>
<reference evidence="6 7" key="2">
    <citation type="journal article" date="2019" name="J. Struct. Biol.">
        <title>The structure of (E)-biformene synthase provides insights into the biosynthesis of bacterial bicyclic labdane-related diterpenoids.</title>
        <authorList>
            <person name="Centeno-Leija S."/>
            <person name="Tapia-Cabrera S."/>
            <person name="Guzman-Trampe S."/>
            <person name="Esquivel B."/>
            <person name="Esturau-Escofet N."/>
            <person name="Tierrafria V.H."/>
            <person name="Rodriguez-Sanoja R."/>
            <person name="Zarate-Romero A."/>
            <person name="Stojanoff V."/>
            <person name="Rudino-Pinera E."/>
            <person name="Sanchez S."/>
            <person name="Serrano-Posada H."/>
        </authorList>
    </citation>
    <scope>X-RAY CRYSTALLOGRAPHY (2.07 ANGSTROMS) IN COMPLEX WITH MG(2+)</scope>
</reference>
<feature type="region of interest" description="Disordered" evidence="2">
    <location>
        <begin position="319"/>
        <end position="342"/>
    </location>
</feature>
<dbReference type="SFLD" id="SFLDS00005">
    <property type="entry name" value="Isoprenoid_Synthase_Type_I"/>
    <property type="match status" value="1"/>
</dbReference>
<dbReference type="PDB" id="6OH7">
    <property type="method" value="X-ray"/>
    <property type="resolution" value="2.19 A"/>
    <property type="chains" value="A=1-342"/>
</dbReference>